<comment type="caution">
    <text evidence="1">The sequence shown here is derived from an EMBL/GenBank/DDBJ whole genome shotgun (WGS) entry which is preliminary data.</text>
</comment>
<dbReference type="RefSeq" id="WP_062417144.1">
    <property type="nucleotide sequence ID" value="NZ_DF967974.1"/>
</dbReference>
<proteinExistence type="predicted"/>
<evidence type="ECO:0000313" key="2">
    <source>
        <dbReference type="Proteomes" id="UP000050501"/>
    </source>
</evidence>
<organism evidence="1 2">
    <name type="scientific">Levilinea saccharolytica</name>
    <dbReference type="NCBI Taxonomy" id="229921"/>
    <lineage>
        <taxon>Bacteria</taxon>
        <taxon>Bacillati</taxon>
        <taxon>Chloroflexota</taxon>
        <taxon>Anaerolineae</taxon>
        <taxon>Anaerolineales</taxon>
        <taxon>Anaerolineaceae</taxon>
        <taxon>Levilinea</taxon>
    </lineage>
</organism>
<dbReference type="EMBL" id="LGCM01000065">
    <property type="protein sequence ID" value="KPL75699.1"/>
    <property type="molecule type" value="Genomic_DNA"/>
</dbReference>
<name>A0A0P6X3E0_9CHLR</name>
<evidence type="ECO:0000313" key="1">
    <source>
        <dbReference type="EMBL" id="KPL75699.1"/>
    </source>
</evidence>
<gene>
    <name evidence="1" type="ORF">ADN01_17895</name>
</gene>
<accession>A0A0P6X3E0</accession>
<protein>
    <submittedName>
        <fullName evidence="1">Uncharacterized protein</fullName>
    </submittedName>
</protein>
<dbReference type="Proteomes" id="UP000050501">
    <property type="component" value="Unassembled WGS sequence"/>
</dbReference>
<reference evidence="1 2" key="1">
    <citation type="submission" date="2015-07" db="EMBL/GenBank/DDBJ databases">
        <title>Genome sequence of Levilinea saccharolytica DSM 16555.</title>
        <authorList>
            <person name="Hemp J."/>
            <person name="Ward L.M."/>
            <person name="Pace L.A."/>
            <person name="Fischer W.W."/>
        </authorList>
    </citation>
    <scope>NUCLEOTIDE SEQUENCE [LARGE SCALE GENOMIC DNA]</scope>
    <source>
        <strain evidence="1 2">KIBI-1</strain>
    </source>
</reference>
<keyword evidence="2" id="KW-1185">Reference proteome</keyword>
<sequence length="192" mass="22241">MDTEFDVINYEIGMFLSALIFYQKRMEKDCSDSVMENYIKNALAESLVLHIRVLTEIFMPGGREDDIKAVNVMKKWCDEHKLLIKNLHHAYEKVYVSELKGTSKTLIDKLLAHGTNKRGKEFDWSPVIRTMEPPLIEILKTLSKEEFPALNLLSHIEDCETKEIPVFSTHTPSSAVINRWVHPDDRETPTHK</sequence>
<dbReference type="AlphaFoldDB" id="A0A0P6X3E0"/>